<dbReference type="EMBL" id="FOWR01000043">
    <property type="protein sequence ID" value="SFQ13473.1"/>
    <property type="molecule type" value="Genomic_DNA"/>
</dbReference>
<reference evidence="4 5" key="1">
    <citation type="submission" date="2016-10" db="EMBL/GenBank/DDBJ databases">
        <authorList>
            <person name="de Groot N.N."/>
        </authorList>
    </citation>
    <scope>NUCLEOTIDE SEQUENCE [LARGE SCALE GENOMIC DNA]</scope>
    <source>
        <strain evidence="4 5">DSM 15893</strain>
    </source>
</reference>
<dbReference type="STRING" id="1121869.SAMN03084138_04139"/>
<feature type="active site" description="Cysteine persulfide intermediate" evidence="2">
    <location>
        <position position="59"/>
    </location>
</feature>
<feature type="domain" description="Fe-S metabolism associated" evidence="3">
    <location>
        <begin position="21"/>
        <end position="139"/>
    </location>
</feature>
<dbReference type="Pfam" id="PF02657">
    <property type="entry name" value="SufE"/>
    <property type="match status" value="1"/>
</dbReference>
<dbReference type="SUPFAM" id="SSF82649">
    <property type="entry name" value="SufE/NifU"/>
    <property type="match status" value="1"/>
</dbReference>
<evidence type="ECO:0000259" key="3">
    <source>
        <dbReference type="Pfam" id="PF02657"/>
    </source>
</evidence>
<sequence>MNNFPKHPFGTEITNTSILRDMAKCRSWEDKYRLVIQLGRKLPSLDQSLKAQSVDIPGCESEVWLIWQEIDGVYHFSADSDARIVKGLISLILAEIEGKTREDLRKIDFDAYFDAMDLLNHLSQSRSNGIRSIIEQIKKI</sequence>
<gene>
    <name evidence="4" type="ORF">SAMN03084138_04139</name>
</gene>
<proteinExistence type="inferred from homology"/>
<dbReference type="PANTHER" id="PTHR43597">
    <property type="entry name" value="SULFUR ACCEPTOR PROTEIN CSDE"/>
    <property type="match status" value="1"/>
</dbReference>
<dbReference type="Gene3D" id="3.90.1010.10">
    <property type="match status" value="1"/>
</dbReference>
<dbReference type="InterPro" id="IPR017763">
    <property type="entry name" value="Cysteine_desulfurase_CsdE"/>
</dbReference>
<accession>A0A1I5W1D4</accession>
<dbReference type="Proteomes" id="UP000182692">
    <property type="component" value="Unassembled WGS sequence"/>
</dbReference>
<name>A0A1I5W1D4_9GAMM</name>
<protein>
    <submittedName>
        <fullName evidence="4">Cysteine desulfuration protein SufE</fullName>
    </submittedName>
</protein>
<dbReference type="InterPro" id="IPR003808">
    <property type="entry name" value="Fe-S_metab-assoc_dom"/>
</dbReference>
<evidence type="ECO:0000256" key="1">
    <source>
        <dbReference type="ARBA" id="ARBA00010282"/>
    </source>
</evidence>
<evidence type="ECO:0000256" key="2">
    <source>
        <dbReference type="PIRSR" id="PIRSR617763-1"/>
    </source>
</evidence>
<dbReference type="GeneID" id="35873341"/>
<comment type="similarity">
    <text evidence="1">Belongs to the SufE family.</text>
</comment>
<organism evidence="4 5">
    <name type="scientific">Enterovibrio norvegicus DSM 15893</name>
    <dbReference type="NCBI Taxonomy" id="1121869"/>
    <lineage>
        <taxon>Bacteria</taxon>
        <taxon>Pseudomonadati</taxon>
        <taxon>Pseudomonadota</taxon>
        <taxon>Gammaproteobacteria</taxon>
        <taxon>Vibrionales</taxon>
        <taxon>Vibrionaceae</taxon>
        <taxon>Enterovibrio</taxon>
    </lineage>
</organism>
<evidence type="ECO:0000313" key="5">
    <source>
        <dbReference type="Proteomes" id="UP000182692"/>
    </source>
</evidence>
<dbReference type="PANTHER" id="PTHR43597:SF5">
    <property type="entry name" value="SUFE-LIKE PROTEIN 2, CHLOROPLASTIC"/>
    <property type="match status" value="1"/>
</dbReference>
<dbReference type="AlphaFoldDB" id="A0A1I5W1D4"/>
<dbReference type="OrthoDB" id="9799320at2"/>
<dbReference type="NCBIfam" id="TIGR03391">
    <property type="entry name" value="FeS_syn_CsdE"/>
    <property type="match status" value="1"/>
</dbReference>
<dbReference type="RefSeq" id="WP_017017469.1">
    <property type="nucleotide sequence ID" value="NZ_FOWR01000043.1"/>
</dbReference>
<evidence type="ECO:0000313" key="4">
    <source>
        <dbReference type="EMBL" id="SFQ13473.1"/>
    </source>
</evidence>